<comment type="similarity">
    <text evidence="1">Belongs to the LysR transcriptional regulatory family.</text>
</comment>
<proteinExistence type="inferred from homology"/>
<dbReference type="InterPro" id="IPR036388">
    <property type="entry name" value="WH-like_DNA-bd_sf"/>
</dbReference>
<dbReference type="Gene3D" id="3.40.190.290">
    <property type="match status" value="1"/>
</dbReference>
<name>A0ABM6R0M1_PSEO1</name>
<keyword evidence="2" id="KW-0805">Transcription regulation</keyword>
<dbReference type="Pfam" id="PF00126">
    <property type="entry name" value="HTH_1"/>
    <property type="match status" value="1"/>
</dbReference>
<dbReference type="InterPro" id="IPR058163">
    <property type="entry name" value="LysR-type_TF_proteobact-type"/>
</dbReference>
<dbReference type="InterPro" id="IPR005119">
    <property type="entry name" value="LysR_subst-bd"/>
</dbReference>
<dbReference type="SUPFAM" id="SSF53850">
    <property type="entry name" value="Periplasmic binding protein-like II"/>
    <property type="match status" value="1"/>
</dbReference>
<dbReference type="SUPFAM" id="SSF46785">
    <property type="entry name" value="Winged helix' DNA-binding domain"/>
    <property type="match status" value="1"/>
</dbReference>
<dbReference type="PANTHER" id="PTHR30537:SF1">
    <property type="entry name" value="HTH-TYPE TRANSCRIPTIONAL REGULATOR PGRR"/>
    <property type="match status" value="1"/>
</dbReference>
<dbReference type="CDD" id="cd08474">
    <property type="entry name" value="PBP2_CrgA_like_5"/>
    <property type="match status" value="1"/>
</dbReference>
<evidence type="ECO:0000313" key="7">
    <source>
        <dbReference type="Proteomes" id="UP000235315"/>
    </source>
</evidence>
<evidence type="ECO:0000259" key="5">
    <source>
        <dbReference type="PROSITE" id="PS50931"/>
    </source>
</evidence>
<sequence length="303" mass="32891">MSQHLDLSELDAFAAVARHRSFRKAADERGVSASALSHAMRALEARLGVRLLNRTTRSVTPTEAGHQLLATLAPTLQQVADALTQLTSMQEVPAGKLRLNVARPAARAVFAKVLAPFVARYPRIQLDLVTDDGLTDIVNGGFDAGVRFGESLAGDMIAVPVGPPQSFVTVASQAYLAAKGIIQAPRDLLDHACITRRFPSGKLYAWEYQAEGQPIRLSVTGPLILEDDALMIQAAKDGAGIAYVYEELVRDDIRNGQLTELLAQWKAPPSRFFLYYPSRRHVPPALKALIAFIAFIRADDGPA</sequence>
<dbReference type="EMBL" id="CP025738">
    <property type="protein sequence ID" value="AUO47057.1"/>
    <property type="molecule type" value="Genomic_DNA"/>
</dbReference>
<dbReference type="Proteomes" id="UP000235315">
    <property type="component" value="Chromosome"/>
</dbReference>
<dbReference type="InterPro" id="IPR000847">
    <property type="entry name" value="LysR_HTH_N"/>
</dbReference>
<evidence type="ECO:0000256" key="3">
    <source>
        <dbReference type="ARBA" id="ARBA00023125"/>
    </source>
</evidence>
<keyword evidence="4" id="KW-0804">Transcription</keyword>
<dbReference type="PANTHER" id="PTHR30537">
    <property type="entry name" value="HTH-TYPE TRANSCRIPTIONAL REGULATOR"/>
    <property type="match status" value="1"/>
</dbReference>
<evidence type="ECO:0000313" key="6">
    <source>
        <dbReference type="EMBL" id="AUO47057.1"/>
    </source>
</evidence>
<reference evidence="6 7" key="1">
    <citation type="submission" date="2018-01" db="EMBL/GenBank/DDBJ databases">
        <title>Tropical forage species Digitaria eriantha prevents oxidative stress under low temperature conditions by the incorporation of polyhydroxybutyrate-producing endophytic bacteria.</title>
        <authorList>
            <person name="Stritzler M."/>
            <person name="Ayub N."/>
        </authorList>
    </citation>
    <scope>NUCLEOTIDE SEQUENCE [LARGE SCALE GENOMIC DNA]</scope>
    <source>
        <strain evidence="6 7">FR1</strain>
    </source>
</reference>
<keyword evidence="7" id="KW-1185">Reference proteome</keyword>
<keyword evidence="3" id="KW-0238">DNA-binding</keyword>
<dbReference type="Gene3D" id="1.10.10.10">
    <property type="entry name" value="Winged helix-like DNA-binding domain superfamily/Winged helix DNA-binding domain"/>
    <property type="match status" value="1"/>
</dbReference>
<evidence type="ECO:0000256" key="2">
    <source>
        <dbReference type="ARBA" id="ARBA00023015"/>
    </source>
</evidence>
<dbReference type="Pfam" id="PF03466">
    <property type="entry name" value="LysR_substrate"/>
    <property type="match status" value="1"/>
</dbReference>
<evidence type="ECO:0000256" key="1">
    <source>
        <dbReference type="ARBA" id="ARBA00009437"/>
    </source>
</evidence>
<organism evidence="6 7">
    <name type="scientific">Pseudomonas ogarae (strain DSM 112162 / CECT 30235 / F113)</name>
    <dbReference type="NCBI Taxonomy" id="1114970"/>
    <lineage>
        <taxon>Bacteria</taxon>
        <taxon>Pseudomonadati</taxon>
        <taxon>Pseudomonadota</taxon>
        <taxon>Gammaproteobacteria</taxon>
        <taxon>Pseudomonadales</taxon>
        <taxon>Pseudomonadaceae</taxon>
        <taxon>Pseudomonas</taxon>
    </lineage>
</organism>
<dbReference type="InterPro" id="IPR036390">
    <property type="entry name" value="WH_DNA-bd_sf"/>
</dbReference>
<feature type="domain" description="HTH lysR-type" evidence="5">
    <location>
        <begin position="5"/>
        <end position="62"/>
    </location>
</feature>
<dbReference type="PROSITE" id="PS50931">
    <property type="entry name" value="HTH_LYSR"/>
    <property type="match status" value="1"/>
</dbReference>
<accession>A0ABM6R0M1</accession>
<gene>
    <name evidence="6" type="ORF">C1C98_17165</name>
</gene>
<evidence type="ECO:0000256" key="4">
    <source>
        <dbReference type="ARBA" id="ARBA00023163"/>
    </source>
</evidence>
<dbReference type="RefSeq" id="WP_014338621.1">
    <property type="nucleotide sequence ID" value="NC_016830.1"/>
</dbReference>
<protein>
    <submittedName>
        <fullName evidence="6">HTH-type transcriptional activator AaeR</fullName>
    </submittedName>
</protein>